<dbReference type="Proteomes" id="UP001163324">
    <property type="component" value="Chromosome 10"/>
</dbReference>
<accession>A0ACC0UPV9</accession>
<gene>
    <name evidence="1" type="ORF">N3K66_009050</name>
</gene>
<protein>
    <submittedName>
        <fullName evidence="1">Uncharacterized protein</fullName>
    </submittedName>
</protein>
<evidence type="ECO:0000313" key="2">
    <source>
        <dbReference type="Proteomes" id="UP001163324"/>
    </source>
</evidence>
<reference evidence="1" key="1">
    <citation type="submission" date="2022-10" db="EMBL/GenBank/DDBJ databases">
        <title>Complete Genome of Trichothecium roseum strain YXFP-22015, a Plant Pathogen Isolated from Citrus.</title>
        <authorList>
            <person name="Wang Y."/>
            <person name="Zhu L."/>
        </authorList>
    </citation>
    <scope>NUCLEOTIDE SEQUENCE</scope>
    <source>
        <strain evidence="1">YXFP-22015</strain>
    </source>
</reference>
<evidence type="ECO:0000313" key="1">
    <source>
        <dbReference type="EMBL" id="KAI9896150.1"/>
    </source>
</evidence>
<sequence length="654" mass="72862">MKFEIFCRRCQLRKLKCTRIDPCENCLQSGSDCSFRDDDVRRRPVNRAYVAALEERIASYEATIRLLQQQPTETSATLTSPTASKEASLSPDLVFDYSGSSRVSTLTLQPSPQGHRSFYGPTGIYQKGCLKEPCHDGGGEHNDGDGPSFPFRTVNDVHLSGIFRLDQCQFINSSSLFDDLIRGEDIEQRWSYPLVYAACCLGARISADPRVVQAGNTLQLSAHKLLGLKRLQSPSLATIQALTCLSLYEFGAGNNTKGWLLSGMAFRMVQDMGLHQDPKFLVKDDESISHDEYSQVRRNVYWGCYIFDKIISLYLGRAVCLRDEDASVDRLEVKHDFTAPALNISSCEYGQHLPPFSSETGPPSCIILPHLMHLGTIIEAVMAELFSTKLIKLPRKDLVTHRVAKLEEMNVRLFKWHSSLPEALAWNQWIPTTEKLAPQLTVLHAFYHSCVISLNRHFIRPTPGFARKSQSREICMISAESIMSMARHYRAQHSLKKAPLILVYSLAMAATAITFAFDSSVVSGGPPPELSQHMRFIHKALGECAKSYPSAMHIGAKLRGGYPKGDTACDEDHIAFLSSRPAYMAEQGQIEQEHGGILRNAIGVEVDGSDGTQLNMRFGVAEDALLYPQSQTMAFADDQEGDAADNFDWSNVFI</sequence>
<comment type="caution">
    <text evidence="1">The sequence shown here is derived from an EMBL/GenBank/DDBJ whole genome shotgun (WGS) entry which is preliminary data.</text>
</comment>
<organism evidence="1 2">
    <name type="scientific">Trichothecium roseum</name>
    <dbReference type="NCBI Taxonomy" id="47278"/>
    <lineage>
        <taxon>Eukaryota</taxon>
        <taxon>Fungi</taxon>
        <taxon>Dikarya</taxon>
        <taxon>Ascomycota</taxon>
        <taxon>Pezizomycotina</taxon>
        <taxon>Sordariomycetes</taxon>
        <taxon>Hypocreomycetidae</taxon>
        <taxon>Hypocreales</taxon>
        <taxon>Hypocreales incertae sedis</taxon>
        <taxon>Trichothecium</taxon>
    </lineage>
</organism>
<proteinExistence type="predicted"/>
<dbReference type="EMBL" id="CM047949">
    <property type="protein sequence ID" value="KAI9896150.1"/>
    <property type="molecule type" value="Genomic_DNA"/>
</dbReference>
<name>A0ACC0UPV9_9HYPO</name>
<keyword evidence="2" id="KW-1185">Reference proteome</keyword>